<dbReference type="RefSeq" id="WP_338099060.1">
    <property type="nucleotide sequence ID" value="NZ_JAWDKD010000009.1"/>
</dbReference>
<evidence type="ECO:0000313" key="7">
    <source>
        <dbReference type="Proteomes" id="UP001271789"/>
    </source>
</evidence>
<keyword evidence="3" id="KW-0408">Iron</keyword>
<evidence type="ECO:0000259" key="5">
    <source>
        <dbReference type="PROSITE" id="PS51656"/>
    </source>
</evidence>
<keyword evidence="2" id="KW-0479">Metal-binding</keyword>
<accession>A0AAE4MHE2</accession>
<dbReference type="InterPro" id="IPR019224">
    <property type="entry name" value="DUF2148"/>
</dbReference>
<sequence length="182" mass="19291">MMVDSEKDALLQMAQEILVAARTAPKGKGIDNLVTYILDNDEKETLATEMEKLSEKLGMFFIRDAGNIRNSDVVVMIGLKDSKTPGLNCGACGFGSCAGLTKAPKNTEPVPPFPGPVCAIKSVDLGVAIGSAVSKAKDMCIDNRIMYSAGAAACSTKMIDADFAFAIPLSVSGKSIYFDRKQ</sequence>
<comment type="caution">
    <text evidence="6">The sequence shown here is derived from an EMBL/GenBank/DDBJ whole genome shotgun (WGS) entry which is preliminary data.</text>
</comment>
<evidence type="ECO:0000256" key="1">
    <source>
        <dbReference type="ARBA" id="ARBA00022485"/>
    </source>
</evidence>
<dbReference type="PROSITE" id="PS51656">
    <property type="entry name" value="4FE4S"/>
    <property type="match status" value="1"/>
</dbReference>
<dbReference type="Proteomes" id="UP001271789">
    <property type="component" value="Unassembled WGS sequence"/>
</dbReference>
<proteinExistence type="predicted"/>
<evidence type="ECO:0000256" key="4">
    <source>
        <dbReference type="ARBA" id="ARBA00023014"/>
    </source>
</evidence>
<keyword evidence="7" id="KW-1185">Reference proteome</keyword>
<dbReference type="PANTHER" id="PTHR40101">
    <property type="entry name" value="CONSERVED PROTEIN"/>
    <property type="match status" value="1"/>
</dbReference>
<dbReference type="PANTHER" id="PTHR40101:SF1">
    <property type="entry name" value="4FE-4S DOMAIN-CONTAINING PROTEIN"/>
    <property type="match status" value="1"/>
</dbReference>
<dbReference type="GO" id="GO:0051539">
    <property type="term" value="F:4 iron, 4 sulfur cluster binding"/>
    <property type="evidence" value="ECO:0007669"/>
    <property type="project" value="UniProtKB-KW"/>
</dbReference>
<reference evidence="6" key="1">
    <citation type="submission" date="2023-06" db="EMBL/GenBank/DDBJ databases">
        <title>Genome sequence of Methanosarcinaceae archaeon Ag5.</title>
        <authorList>
            <person name="Protasov E."/>
            <person name="Platt K."/>
            <person name="Poehlein A."/>
            <person name="Daniel R."/>
            <person name="Brune A."/>
        </authorList>
    </citation>
    <scope>NUCLEOTIDE SEQUENCE</scope>
    <source>
        <strain evidence="6">Ag5</strain>
    </source>
</reference>
<evidence type="ECO:0000313" key="6">
    <source>
        <dbReference type="EMBL" id="MDV0446655.1"/>
    </source>
</evidence>
<gene>
    <name evidence="6" type="ORF">MsAg5_05050</name>
</gene>
<feature type="domain" description="4Fe-4S" evidence="5">
    <location>
        <begin position="70"/>
        <end position="135"/>
    </location>
</feature>
<dbReference type="GO" id="GO:0046872">
    <property type="term" value="F:metal ion binding"/>
    <property type="evidence" value="ECO:0007669"/>
    <property type="project" value="UniProtKB-KW"/>
</dbReference>
<organism evidence="6 7">
    <name type="scientific">Methanolapillus africanus</name>
    <dbReference type="NCBI Taxonomy" id="3028297"/>
    <lineage>
        <taxon>Archaea</taxon>
        <taxon>Methanobacteriati</taxon>
        <taxon>Methanobacteriota</taxon>
        <taxon>Stenosarchaea group</taxon>
        <taxon>Methanomicrobia</taxon>
        <taxon>Methanosarcinales</taxon>
        <taxon>Methanosarcinaceae</taxon>
        <taxon>Methanolapillus</taxon>
    </lineage>
</organism>
<keyword evidence="4" id="KW-0411">Iron-sulfur</keyword>
<protein>
    <recommendedName>
        <fullName evidence="5">4Fe-4S domain-containing protein</fullName>
    </recommendedName>
</protein>
<dbReference type="Pfam" id="PF09918">
    <property type="entry name" value="DUF2148"/>
    <property type="match status" value="1"/>
</dbReference>
<dbReference type="EMBL" id="JAWDKD010000009">
    <property type="protein sequence ID" value="MDV0446655.1"/>
    <property type="molecule type" value="Genomic_DNA"/>
</dbReference>
<dbReference type="AlphaFoldDB" id="A0AAE4MHE2"/>
<evidence type="ECO:0000256" key="2">
    <source>
        <dbReference type="ARBA" id="ARBA00022723"/>
    </source>
</evidence>
<evidence type="ECO:0000256" key="3">
    <source>
        <dbReference type="ARBA" id="ARBA00023004"/>
    </source>
</evidence>
<dbReference type="InterPro" id="IPR007202">
    <property type="entry name" value="4Fe-4S_dom"/>
</dbReference>
<keyword evidence="1" id="KW-0004">4Fe-4S</keyword>
<name>A0AAE4MHE2_9EURY</name>